<comment type="caution">
    <text evidence="3">The sequence shown here is derived from an EMBL/GenBank/DDBJ whole genome shotgun (WGS) entry which is preliminary data.</text>
</comment>
<feature type="domain" description="Anti-sigma K factor RskA C-terminal" evidence="2">
    <location>
        <begin position="123"/>
        <end position="226"/>
    </location>
</feature>
<accession>A0ABS4E061</accession>
<dbReference type="PANTHER" id="PTHR37461">
    <property type="entry name" value="ANTI-SIGMA-K FACTOR RSKA"/>
    <property type="match status" value="1"/>
</dbReference>
<evidence type="ECO:0000259" key="2">
    <source>
        <dbReference type="Pfam" id="PF10099"/>
    </source>
</evidence>
<reference evidence="3 4" key="1">
    <citation type="submission" date="2021-03" db="EMBL/GenBank/DDBJ databases">
        <title>Genomic Encyclopedia of Type Strains, Phase IV (KMG-IV): sequencing the most valuable type-strain genomes for metagenomic binning, comparative biology and taxonomic classification.</title>
        <authorList>
            <person name="Goeker M."/>
        </authorList>
    </citation>
    <scope>NUCLEOTIDE SEQUENCE [LARGE SCALE GENOMIC DNA]</scope>
    <source>
        <strain evidence="3 4">DSM 21600</strain>
    </source>
</reference>
<keyword evidence="1" id="KW-1133">Transmembrane helix</keyword>
<sequence length="235" mass="25577">MTTPNRSKADRSRDEVLAGEYVLGALDARARRSAKARMRRDRQFAAMVDRWEENLADYDLTLPDVSPADYATPRALALQQQPPVEGRWKATWNSVSFWRGLATASIFGFTTFLVFYLSPGIGQQPRPLTAEMTAQTRDMTLQAHYDHRTAMLHVVPVATGQAAERSLQLWLIDGDAPPRSLGLLDGGREASVLVPTSLRNSLRAGATFAVSIEPLGGSPSGQATGPLVAMGAAHF</sequence>
<evidence type="ECO:0000313" key="4">
    <source>
        <dbReference type="Proteomes" id="UP000759443"/>
    </source>
</evidence>
<evidence type="ECO:0000313" key="3">
    <source>
        <dbReference type="EMBL" id="MBP1851331.1"/>
    </source>
</evidence>
<protein>
    <submittedName>
        <fullName evidence="3">Anti-sigma-K factor RskA</fullName>
    </submittedName>
</protein>
<dbReference type="RefSeq" id="WP_209945941.1">
    <property type="nucleotide sequence ID" value="NZ_JAGGJU010000007.1"/>
</dbReference>
<name>A0ABS4E061_9HYPH</name>
<organism evidence="3 4">
    <name type="scientific">Rhizobium halophytocola</name>
    <dbReference type="NCBI Taxonomy" id="735519"/>
    <lineage>
        <taxon>Bacteria</taxon>
        <taxon>Pseudomonadati</taxon>
        <taxon>Pseudomonadota</taxon>
        <taxon>Alphaproteobacteria</taxon>
        <taxon>Hyphomicrobiales</taxon>
        <taxon>Rhizobiaceae</taxon>
        <taxon>Rhizobium/Agrobacterium group</taxon>
        <taxon>Rhizobium</taxon>
    </lineage>
</organism>
<dbReference type="InterPro" id="IPR051474">
    <property type="entry name" value="Anti-sigma-K/W_factor"/>
</dbReference>
<keyword evidence="1" id="KW-0812">Transmembrane</keyword>
<dbReference type="EMBL" id="JAGGJU010000007">
    <property type="protein sequence ID" value="MBP1851331.1"/>
    <property type="molecule type" value="Genomic_DNA"/>
</dbReference>
<dbReference type="InterPro" id="IPR018764">
    <property type="entry name" value="RskA_C"/>
</dbReference>
<keyword evidence="1" id="KW-0472">Membrane</keyword>
<gene>
    <name evidence="3" type="ORF">J2Z17_002776</name>
</gene>
<dbReference type="Pfam" id="PF10099">
    <property type="entry name" value="RskA_C"/>
    <property type="match status" value="1"/>
</dbReference>
<keyword evidence="4" id="KW-1185">Reference proteome</keyword>
<dbReference type="Proteomes" id="UP000759443">
    <property type="component" value="Unassembled WGS sequence"/>
</dbReference>
<dbReference type="PANTHER" id="PTHR37461:SF1">
    <property type="entry name" value="ANTI-SIGMA-K FACTOR RSKA"/>
    <property type="match status" value="1"/>
</dbReference>
<feature type="transmembrane region" description="Helical" evidence="1">
    <location>
        <begin position="97"/>
        <end position="117"/>
    </location>
</feature>
<evidence type="ECO:0000256" key="1">
    <source>
        <dbReference type="SAM" id="Phobius"/>
    </source>
</evidence>
<proteinExistence type="predicted"/>